<evidence type="ECO:0000313" key="3">
    <source>
        <dbReference type="Proteomes" id="UP000774617"/>
    </source>
</evidence>
<dbReference type="InterPro" id="IPR036047">
    <property type="entry name" value="F-box-like_dom_sf"/>
</dbReference>
<protein>
    <recommendedName>
        <fullName evidence="1">F-box domain-containing protein</fullName>
    </recommendedName>
</protein>
<comment type="caution">
    <text evidence="2">The sequence shown here is derived from an EMBL/GenBank/DDBJ whole genome shotgun (WGS) entry which is preliminary data.</text>
</comment>
<evidence type="ECO:0000259" key="1">
    <source>
        <dbReference type="Pfam" id="PF00646"/>
    </source>
</evidence>
<name>A0ABQ8FYZ1_9PEZI</name>
<dbReference type="EMBL" id="JAGTJR010000034">
    <property type="protein sequence ID" value="KAH7036723.1"/>
    <property type="molecule type" value="Genomic_DNA"/>
</dbReference>
<keyword evidence="3" id="KW-1185">Reference proteome</keyword>
<evidence type="ECO:0000313" key="2">
    <source>
        <dbReference type="EMBL" id="KAH7036723.1"/>
    </source>
</evidence>
<dbReference type="Pfam" id="PF00646">
    <property type="entry name" value="F-box"/>
    <property type="match status" value="1"/>
</dbReference>
<reference evidence="2 3" key="1">
    <citation type="journal article" date="2021" name="Nat. Commun.">
        <title>Genetic determinants of endophytism in the Arabidopsis root mycobiome.</title>
        <authorList>
            <person name="Mesny F."/>
            <person name="Miyauchi S."/>
            <person name="Thiergart T."/>
            <person name="Pickel B."/>
            <person name="Atanasova L."/>
            <person name="Karlsson M."/>
            <person name="Huettel B."/>
            <person name="Barry K.W."/>
            <person name="Haridas S."/>
            <person name="Chen C."/>
            <person name="Bauer D."/>
            <person name="Andreopoulos W."/>
            <person name="Pangilinan J."/>
            <person name="LaButti K."/>
            <person name="Riley R."/>
            <person name="Lipzen A."/>
            <person name="Clum A."/>
            <person name="Drula E."/>
            <person name="Henrissat B."/>
            <person name="Kohler A."/>
            <person name="Grigoriev I.V."/>
            <person name="Martin F.M."/>
            <person name="Hacquard S."/>
        </authorList>
    </citation>
    <scope>NUCLEOTIDE SEQUENCE [LARGE SCALE GENOMIC DNA]</scope>
    <source>
        <strain evidence="2 3">MPI-SDFR-AT-0080</strain>
    </source>
</reference>
<gene>
    <name evidence="2" type="ORF">B0J12DRAFT_260137</name>
</gene>
<proteinExistence type="predicted"/>
<feature type="domain" description="F-box" evidence="1">
    <location>
        <begin position="13"/>
        <end position="46"/>
    </location>
</feature>
<accession>A0ABQ8FYZ1</accession>
<dbReference type="Proteomes" id="UP000774617">
    <property type="component" value="Unassembled WGS sequence"/>
</dbReference>
<sequence>MGGPKCGQVLGTPELLELILLHLPARDRLLAHRVCRSFNCLIRTSPTIKQALFLQPLPETAVSNPTSPAPKLFKARTCERAATESRERNPILISAFLPWFNRKAWRGLCFGTGLEALKALPLADPTTRSAFLRPEASWRQMLMVQPPLTCLEIALCNHFTGRPQPRRCICLDQGITMGTLYDITCQEVFDPCNISCDPIRIVKPQGDGMIHFSDAYEKREVAWRDFKRQDEI</sequence>
<dbReference type="InterPro" id="IPR001810">
    <property type="entry name" value="F-box_dom"/>
</dbReference>
<dbReference type="SUPFAM" id="SSF81383">
    <property type="entry name" value="F-box domain"/>
    <property type="match status" value="1"/>
</dbReference>
<organism evidence="2 3">
    <name type="scientific">Macrophomina phaseolina</name>
    <dbReference type="NCBI Taxonomy" id="35725"/>
    <lineage>
        <taxon>Eukaryota</taxon>
        <taxon>Fungi</taxon>
        <taxon>Dikarya</taxon>
        <taxon>Ascomycota</taxon>
        <taxon>Pezizomycotina</taxon>
        <taxon>Dothideomycetes</taxon>
        <taxon>Dothideomycetes incertae sedis</taxon>
        <taxon>Botryosphaeriales</taxon>
        <taxon>Botryosphaeriaceae</taxon>
        <taxon>Macrophomina</taxon>
    </lineage>
</organism>